<organism evidence="2 3">
    <name type="scientific">Falsarthrobacter nasiphocae</name>
    <dbReference type="NCBI Taxonomy" id="189863"/>
    <lineage>
        <taxon>Bacteria</taxon>
        <taxon>Bacillati</taxon>
        <taxon>Actinomycetota</taxon>
        <taxon>Actinomycetes</taxon>
        <taxon>Micrococcales</taxon>
        <taxon>Micrococcaceae</taxon>
        <taxon>Falsarthrobacter</taxon>
    </lineage>
</organism>
<reference evidence="2" key="1">
    <citation type="submission" date="2023-07" db="EMBL/GenBank/DDBJ databases">
        <title>Sequencing the genomes of 1000 actinobacteria strains.</title>
        <authorList>
            <person name="Klenk H.-P."/>
        </authorList>
    </citation>
    <scope>NUCLEOTIDE SEQUENCE</scope>
    <source>
        <strain evidence="2">DSM 13988</strain>
    </source>
</reference>
<dbReference type="PANTHER" id="PTHR48079:SF6">
    <property type="entry name" value="NAD(P)-BINDING DOMAIN-CONTAINING PROTEIN-RELATED"/>
    <property type="match status" value="1"/>
</dbReference>
<dbReference type="RefSeq" id="WP_309852313.1">
    <property type="nucleotide sequence ID" value="NZ_BAAAIU010000004.1"/>
</dbReference>
<evidence type="ECO:0000313" key="2">
    <source>
        <dbReference type="EMBL" id="MDR6892767.1"/>
    </source>
</evidence>
<dbReference type="InterPro" id="IPR051783">
    <property type="entry name" value="NAD(P)-dependent_oxidoreduct"/>
</dbReference>
<evidence type="ECO:0000259" key="1">
    <source>
        <dbReference type="Pfam" id="PF01370"/>
    </source>
</evidence>
<comment type="caution">
    <text evidence="2">The sequence shown here is derived from an EMBL/GenBank/DDBJ whole genome shotgun (WGS) entry which is preliminary data.</text>
</comment>
<gene>
    <name evidence="2" type="ORF">J2S35_001707</name>
</gene>
<protein>
    <submittedName>
        <fullName evidence="2">Nucleoside-diphosphate-sugar epimerase</fullName>
    </submittedName>
</protein>
<dbReference type="EMBL" id="JAVDUI010000001">
    <property type="protein sequence ID" value="MDR6892767.1"/>
    <property type="molecule type" value="Genomic_DNA"/>
</dbReference>
<dbReference type="Pfam" id="PF01370">
    <property type="entry name" value="Epimerase"/>
    <property type="match status" value="1"/>
</dbReference>
<dbReference type="AlphaFoldDB" id="A0AAE3YI92"/>
<dbReference type="Gene3D" id="3.40.50.720">
    <property type="entry name" value="NAD(P)-binding Rossmann-like Domain"/>
    <property type="match status" value="1"/>
</dbReference>
<dbReference type="SUPFAM" id="SSF51735">
    <property type="entry name" value="NAD(P)-binding Rossmann-fold domains"/>
    <property type="match status" value="1"/>
</dbReference>
<keyword evidence="3" id="KW-1185">Reference proteome</keyword>
<dbReference type="Proteomes" id="UP001247307">
    <property type="component" value="Unassembled WGS sequence"/>
</dbReference>
<name>A0AAE3YI92_9MICC</name>
<dbReference type="PANTHER" id="PTHR48079">
    <property type="entry name" value="PROTEIN YEEZ"/>
    <property type="match status" value="1"/>
</dbReference>
<dbReference type="GO" id="GO:0005737">
    <property type="term" value="C:cytoplasm"/>
    <property type="evidence" value="ECO:0007669"/>
    <property type="project" value="TreeGrafter"/>
</dbReference>
<sequence length="354" mass="35907">MSAPRGPLPSHAGQAGALDAREAARRAAGTGPLTIAVVGASGFVGRHVAAEAEARGHRVLRVRAPRLDAPLRGGRAPLWREHEALAHRAAEFAASLTVPADAARALGRADIVINAAGLARPDGAAEAALLGANAVLPPLLARASGAPLIHLSSAAVLGDRPLTSAAECAPFSDYSASKAAGELALDSAGSPVCIVRATSVQGPERATTRAFARLACSPAGTWSDDAPTPLTSALSLARLTVGLAEDAAAGRDVPRRVLQPWEGATTRSALDAARTAAGLGPARRVPAPAARAALWAASSAGRVPGPAGQKASAAQRRLELLWRGQPQTDEWPRASLLAGPSEIHGVLADTARSR</sequence>
<evidence type="ECO:0000313" key="3">
    <source>
        <dbReference type="Proteomes" id="UP001247307"/>
    </source>
</evidence>
<feature type="domain" description="NAD-dependent epimerase/dehydratase" evidence="1">
    <location>
        <begin position="35"/>
        <end position="212"/>
    </location>
</feature>
<dbReference type="GO" id="GO:0004029">
    <property type="term" value="F:aldehyde dehydrogenase (NAD+) activity"/>
    <property type="evidence" value="ECO:0007669"/>
    <property type="project" value="TreeGrafter"/>
</dbReference>
<dbReference type="InterPro" id="IPR036291">
    <property type="entry name" value="NAD(P)-bd_dom_sf"/>
</dbReference>
<accession>A0AAE3YI92</accession>
<dbReference type="InterPro" id="IPR001509">
    <property type="entry name" value="Epimerase_deHydtase"/>
</dbReference>
<proteinExistence type="predicted"/>